<keyword evidence="4" id="KW-1185">Reference proteome</keyword>
<feature type="transmembrane region" description="Helical" evidence="2">
    <location>
        <begin position="163"/>
        <end position="183"/>
    </location>
</feature>
<dbReference type="eggNOG" id="arCOG03906">
    <property type="taxonomic scope" value="Archaea"/>
</dbReference>
<gene>
    <name evidence="3" type="ORF">LRC488</name>
</gene>
<dbReference type="SUPFAM" id="SSF117074">
    <property type="entry name" value="Hypothetical protein PA1324"/>
    <property type="match status" value="1"/>
</dbReference>
<accession>Q0W858</accession>
<dbReference type="RefSeq" id="WP_012037058.1">
    <property type="nucleotide sequence ID" value="NC_009464.1"/>
</dbReference>
<dbReference type="KEGG" id="rci:LRC488"/>
<dbReference type="Proteomes" id="UP000000663">
    <property type="component" value="Chromosome"/>
</dbReference>
<reference evidence="3 4" key="1">
    <citation type="journal article" date="2006" name="Science">
        <title>Genome of rice cluster I archaea -- the key methane producers in the rice rhizosphere.</title>
        <authorList>
            <person name="Erkel C."/>
            <person name="Kube M."/>
            <person name="Reinhardt R."/>
            <person name="Liesack W."/>
        </authorList>
    </citation>
    <scope>NUCLEOTIDE SEQUENCE [LARGE SCALE GENOMIC DNA]</scope>
    <source>
        <strain evidence="4">DSM 22066 / NBRC 105507 / MRE50</strain>
    </source>
</reference>
<dbReference type="OrthoDB" id="380669at2157"/>
<protein>
    <recommendedName>
        <fullName evidence="5">DUF3821 domain-containing protein</fullName>
    </recommendedName>
</protein>
<feature type="compositionally biased region" description="Low complexity" evidence="1">
    <location>
        <begin position="143"/>
        <end position="156"/>
    </location>
</feature>
<keyword evidence="2" id="KW-0812">Transmembrane</keyword>
<dbReference type="AlphaFoldDB" id="Q0W858"/>
<evidence type="ECO:0008006" key="5">
    <source>
        <dbReference type="Google" id="ProtNLM"/>
    </source>
</evidence>
<evidence type="ECO:0000313" key="4">
    <source>
        <dbReference type="Proteomes" id="UP000000663"/>
    </source>
</evidence>
<name>Q0W858_METAR</name>
<feature type="region of interest" description="Disordered" evidence="1">
    <location>
        <begin position="143"/>
        <end position="162"/>
    </location>
</feature>
<evidence type="ECO:0000256" key="2">
    <source>
        <dbReference type="SAM" id="Phobius"/>
    </source>
</evidence>
<evidence type="ECO:0000256" key="1">
    <source>
        <dbReference type="SAM" id="MobiDB-lite"/>
    </source>
</evidence>
<sequence length="186" mass="19508">MHKKTVLTLLISLVITIAAFVVPAYAQTVSPEPVPAQVNLGNISGAVVTLYYYDEAAGGKGEMVELPDNPQYVQWDEQAAAPGTYTFTRVPEGKYYIEAVHNNNSWFAIATVDKGTTTANVAIPPRNWTDTPTIAPSATAAVTPLPTATPSATATPASPPTPAPGMGIEAALAGIGLISVYLLRKK</sequence>
<organism evidence="3 4">
    <name type="scientific">Methanocella arvoryzae (strain DSM 22066 / NBRC 105507 / MRE50)</name>
    <dbReference type="NCBI Taxonomy" id="351160"/>
    <lineage>
        <taxon>Archaea</taxon>
        <taxon>Methanobacteriati</taxon>
        <taxon>Methanobacteriota</taxon>
        <taxon>Stenosarchaea group</taxon>
        <taxon>Methanomicrobia</taxon>
        <taxon>Methanocellales</taxon>
        <taxon>Methanocellaceae</taxon>
        <taxon>Methanocella</taxon>
    </lineage>
</organism>
<keyword evidence="2" id="KW-0472">Membrane</keyword>
<dbReference type="EMBL" id="AM114193">
    <property type="protein sequence ID" value="CAJ35435.1"/>
    <property type="molecule type" value="Genomic_DNA"/>
</dbReference>
<evidence type="ECO:0000313" key="3">
    <source>
        <dbReference type="EMBL" id="CAJ35435.1"/>
    </source>
</evidence>
<dbReference type="GeneID" id="5144111"/>
<keyword evidence="2" id="KW-1133">Transmembrane helix</keyword>
<proteinExistence type="predicted"/>